<dbReference type="SMART" id="SM00195">
    <property type="entry name" value="DSPc"/>
    <property type="match status" value="1"/>
</dbReference>
<dbReference type="PROSITE" id="PS50054">
    <property type="entry name" value="TYR_PHOSPHATASE_DUAL"/>
    <property type="match status" value="1"/>
</dbReference>
<dbReference type="PANTHER" id="PTHR45864:SF8">
    <property type="entry name" value="CHROMOSOME UNDETERMINED SCAFFOLD_164, WHOLE GENOME SHOTGUN SEQUENCE"/>
    <property type="match status" value="1"/>
</dbReference>
<dbReference type="Pfam" id="PF00782">
    <property type="entry name" value="DSPc"/>
    <property type="match status" value="1"/>
</dbReference>
<evidence type="ECO:0000313" key="5">
    <source>
        <dbReference type="EMBL" id="GMI25899.1"/>
    </source>
</evidence>
<dbReference type="CDD" id="cd14498">
    <property type="entry name" value="DSP"/>
    <property type="match status" value="1"/>
</dbReference>
<evidence type="ECO:0000256" key="1">
    <source>
        <dbReference type="SAM" id="Coils"/>
    </source>
</evidence>
<feature type="domain" description="Tyrosine specific protein phosphatases" evidence="4">
    <location>
        <begin position="380"/>
        <end position="442"/>
    </location>
</feature>
<protein>
    <recommendedName>
        <fullName evidence="7">Dual specificity protein phosphatase</fullName>
    </recommendedName>
</protein>
<keyword evidence="6" id="KW-1185">Reference proteome</keyword>
<evidence type="ECO:0000256" key="2">
    <source>
        <dbReference type="SAM" id="MobiDB-lite"/>
    </source>
</evidence>
<dbReference type="SUPFAM" id="SSF52799">
    <property type="entry name" value="(Phosphotyrosine protein) phosphatases II"/>
    <property type="match status" value="1"/>
</dbReference>
<evidence type="ECO:0000259" key="4">
    <source>
        <dbReference type="PROSITE" id="PS50056"/>
    </source>
</evidence>
<comment type="caution">
    <text evidence="5">The sequence shown here is derived from an EMBL/GenBank/DDBJ whole genome shotgun (WGS) entry which is preliminary data.</text>
</comment>
<dbReference type="InterPro" id="IPR020422">
    <property type="entry name" value="TYR_PHOSPHATASE_DUAL_dom"/>
</dbReference>
<feature type="region of interest" description="Disordered" evidence="2">
    <location>
        <begin position="543"/>
        <end position="562"/>
    </location>
</feature>
<evidence type="ECO:0008006" key="7">
    <source>
        <dbReference type="Google" id="ProtNLM"/>
    </source>
</evidence>
<dbReference type="InterPro" id="IPR029021">
    <property type="entry name" value="Prot-tyrosine_phosphatase-like"/>
</dbReference>
<dbReference type="InterPro" id="IPR000387">
    <property type="entry name" value="Tyr_Pase_dom"/>
</dbReference>
<proteinExistence type="predicted"/>
<dbReference type="InterPro" id="IPR043587">
    <property type="entry name" value="Phosphatase_SSH-like"/>
</dbReference>
<keyword evidence="1" id="KW-0175">Coiled coil</keyword>
<evidence type="ECO:0000259" key="3">
    <source>
        <dbReference type="PROSITE" id="PS50054"/>
    </source>
</evidence>
<feature type="domain" description="Tyrosine-protein phosphatase" evidence="3">
    <location>
        <begin position="322"/>
        <end position="463"/>
    </location>
</feature>
<name>A0ABQ6MGY9_9STRA</name>
<dbReference type="Proteomes" id="UP001165060">
    <property type="component" value="Unassembled WGS sequence"/>
</dbReference>
<dbReference type="EMBL" id="BRYB01005552">
    <property type="protein sequence ID" value="GMI25899.1"/>
    <property type="molecule type" value="Genomic_DNA"/>
</dbReference>
<dbReference type="PANTHER" id="PTHR45864">
    <property type="entry name" value="SLINGSHOT PROTEIN PHOSPHATASE HOMOLOG"/>
    <property type="match status" value="1"/>
</dbReference>
<dbReference type="PROSITE" id="PS50056">
    <property type="entry name" value="TYR_PHOSPHATASE_2"/>
    <property type="match status" value="1"/>
</dbReference>
<evidence type="ECO:0000313" key="6">
    <source>
        <dbReference type="Proteomes" id="UP001165060"/>
    </source>
</evidence>
<reference evidence="5 6" key="1">
    <citation type="journal article" date="2023" name="Commun. Biol.">
        <title>Genome analysis of Parmales, the sister group of diatoms, reveals the evolutionary specialization of diatoms from phago-mixotrophs to photoautotrophs.</title>
        <authorList>
            <person name="Ban H."/>
            <person name="Sato S."/>
            <person name="Yoshikawa S."/>
            <person name="Yamada K."/>
            <person name="Nakamura Y."/>
            <person name="Ichinomiya M."/>
            <person name="Sato N."/>
            <person name="Blanc-Mathieu R."/>
            <person name="Endo H."/>
            <person name="Kuwata A."/>
            <person name="Ogata H."/>
        </authorList>
    </citation>
    <scope>NUCLEOTIDE SEQUENCE [LARGE SCALE GENOMIC DNA]</scope>
</reference>
<dbReference type="InterPro" id="IPR000340">
    <property type="entry name" value="Dual-sp_phosphatase_cat-dom"/>
</dbReference>
<sequence length="562" mass="63956">MDFGSWQKSQKAHRTFIEEEKTEYKGKIRKAKIFVDAEEEYVKPDPRDNIFYMDESMRKKEHDPTEWLDQEAVEGLIIHSAKMKSGKAGTKKGKKTGSSMGGVAGDDFEFDPFHPQNNLVVNGGPIPFSRNHKLKKKKVHEEAKVLVEESMGTFGMEEDKNDVMDYGDGAERPKKVKEMSDKRKRAALIKGNTNPASELRQQLNYKAQLDTYKKNRGIETVEQVDHSKLAQYGAVDIRRKQDGDDDIAVMDEEMAEKLQAKLEEERVAKMRELAEKELSQKEAQLVNRRLGDEIIRGRPSFPSRIYGFFRQSFRSFNMQYEEPTKLMPFVWLGNSQTAHDKKKLVDLGITHILNTAVESDNAFPDMFIYCKIALTDSKEQEFEGVFDHAFKFINRCKESGGKILIHCSAGVSRAASLAVGYIVKQDEQLLIDAYLYVQHLRPIIDINENFLYHLALLEMNAHNVTSVAFHKTWKFYAYTQLKSGADPEWDEGPVARKQGDGVFSMVVFKKLGTPKTRNFFAKLFEDVYGAFHSAKNSQAIAQQRAAGKNSRVTGRASTAVGK</sequence>
<gene>
    <name evidence="5" type="ORF">TeGR_g13375</name>
</gene>
<dbReference type="Gene3D" id="3.90.190.10">
    <property type="entry name" value="Protein tyrosine phosphatase superfamily"/>
    <property type="match status" value="1"/>
</dbReference>
<accession>A0ABQ6MGY9</accession>
<feature type="coiled-coil region" evidence="1">
    <location>
        <begin position="255"/>
        <end position="284"/>
    </location>
</feature>
<organism evidence="5 6">
    <name type="scientific">Tetraparma gracilis</name>
    <dbReference type="NCBI Taxonomy" id="2962635"/>
    <lineage>
        <taxon>Eukaryota</taxon>
        <taxon>Sar</taxon>
        <taxon>Stramenopiles</taxon>
        <taxon>Ochrophyta</taxon>
        <taxon>Bolidophyceae</taxon>
        <taxon>Parmales</taxon>
        <taxon>Triparmaceae</taxon>
        <taxon>Tetraparma</taxon>
    </lineage>
</organism>